<dbReference type="InterPro" id="IPR005225">
    <property type="entry name" value="Small_GTP-bd"/>
</dbReference>
<evidence type="ECO:0000256" key="1">
    <source>
        <dbReference type="ARBA" id="ARBA00022741"/>
    </source>
</evidence>
<dbReference type="PRINTS" id="PR00449">
    <property type="entry name" value="RASTRNSFRMNG"/>
</dbReference>
<sequence length="183" mass="20604">MEAKVVFLGDAGVGKTCILSRLLRNQFDPQTLSTAGAQFVQKAMNYNGKQIKLNLWDTAGQEKYRSLATMYYRNANAVLIIFDLTRQQSFDNVVYWYKQLQQASISQNIIIVGNKADSVRKVRRADAELVAESLYCPYFECSAKTGDSIGSIFEKVCELVENCSSKTVKPMKLVQEQKQGCCQ</sequence>
<reference evidence="4 6" key="2">
    <citation type="submission" date="2024-07" db="EMBL/GenBank/DDBJ databases">
        <authorList>
            <person name="Akdeniz Z."/>
        </authorList>
    </citation>
    <scope>NUCLEOTIDE SEQUENCE [LARGE SCALE GENOMIC DNA]</scope>
</reference>
<gene>
    <name evidence="4" type="ORF">HINF_LOCUS14516</name>
    <name evidence="2" type="ORF">HINF_LOCUS34327</name>
    <name evidence="5" type="ORF">HINF_LOCUS44085</name>
    <name evidence="3" type="ORF">HINF_LOCUS58973</name>
</gene>
<evidence type="ECO:0000313" key="6">
    <source>
        <dbReference type="Proteomes" id="UP001642409"/>
    </source>
</evidence>
<evidence type="ECO:0000313" key="5">
    <source>
        <dbReference type="EMBL" id="CAL6050850.1"/>
    </source>
</evidence>
<dbReference type="GO" id="GO:0003924">
    <property type="term" value="F:GTPase activity"/>
    <property type="evidence" value="ECO:0007669"/>
    <property type="project" value="InterPro"/>
</dbReference>
<dbReference type="FunFam" id="3.40.50.300:FF:000808">
    <property type="entry name" value="Small GTP-binding protein, putative"/>
    <property type="match status" value="1"/>
</dbReference>
<dbReference type="SUPFAM" id="SSF52540">
    <property type="entry name" value="P-loop containing nucleoside triphosphate hydrolases"/>
    <property type="match status" value="1"/>
</dbReference>
<dbReference type="CDD" id="cd00154">
    <property type="entry name" value="Rab"/>
    <property type="match status" value="1"/>
</dbReference>
<dbReference type="PROSITE" id="PS51420">
    <property type="entry name" value="RHO"/>
    <property type="match status" value="1"/>
</dbReference>
<organism evidence="2">
    <name type="scientific">Hexamita inflata</name>
    <dbReference type="NCBI Taxonomy" id="28002"/>
    <lineage>
        <taxon>Eukaryota</taxon>
        <taxon>Metamonada</taxon>
        <taxon>Diplomonadida</taxon>
        <taxon>Hexamitidae</taxon>
        <taxon>Hexamitinae</taxon>
        <taxon>Hexamita</taxon>
    </lineage>
</organism>
<accession>A0AA86Q5Y8</accession>
<reference evidence="2" key="1">
    <citation type="submission" date="2023-06" db="EMBL/GenBank/DDBJ databases">
        <authorList>
            <person name="Kurt Z."/>
        </authorList>
    </citation>
    <scope>NUCLEOTIDE SEQUENCE</scope>
</reference>
<protein>
    <submittedName>
        <fullName evidence="2">Rab1a</fullName>
    </submittedName>
</protein>
<dbReference type="Pfam" id="PF00071">
    <property type="entry name" value="Ras"/>
    <property type="match status" value="1"/>
</dbReference>
<dbReference type="PROSITE" id="PS51421">
    <property type="entry name" value="RAS"/>
    <property type="match status" value="1"/>
</dbReference>
<dbReference type="PROSITE" id="PS51419">
    <property type="entry name" value="RAB"/>
    <property type="match status" value="1"/>
</dbReference>
<name>A0AA86Q5Y8_9EUKA</name>
<dbReference type="SMART" id="SM00173">
    <property type="entry name" value="RAS"/>
    <property type="match status" value="1"/>
</dbReference>
<keyword evidence="6" id="KW-1185">Reference proteome</keyword>
<dbReference type="Gene3D" id="3.40.50.300">
    <property type="entry name" value="P-loop containing nucleotide triphosphate hydrolases"/>
    <property type="match status" value="1"/>
</dbReference>
<evidence type="ECO:0000313" key="3">
    <source>
        <dbReference type="EMBL" id="CAI9971328.1"/>
    </source>
</evidence>
<dbReference type="InterPro" id="IPR001806">
    <property type="entry name" value="Small_GTPase"/>
</dbReference>
<keyword evidence="1" id="KW-0547">Nucleotide-binding</keyword>
<dbReference type="InterPro" id="IPR027417">
    <property type="entry name" value="P-loop_NTPase"/>
</dbReference>
<dbReference type="SMART" id="SM00176">
    <property type="entry name" value="RAN"/>
    <property type="match status" value="1"/>
</dbReference>
<evidence type="ECO:0000313" key="4">
    <source>
        <dbReference type="EMBL" id="CAL5996064.1"/>
    </source>
</evidence>
<dbReference type="AlphaFoldDB" id="A0AA86Q5Y8"/>
<dbReference type="EMBL" id="CATOUU010001090">
    <property type="protein sequence ID" value="CAI9971328.1"/>
    <property type="molecule type" value="Genomic_DNA"/>
</dbReference>
<dbReference type="NCBIfam" id="TIGR00231">
    <property type="entry name" value="small_GTP"/>
    <property type="match status" value="1"/>
</dbReference>
<dbReference type="SMART" id="SM00175">
    <property type="entry name" value="RAB"/>
    <property type="match status" value="1"/>
</dbReference>
<comment type="caution">
    <text evidence="2">The sequence shown here is derived from an EMBL/GenBank/DDBJ whole genome shotgun (WGS) entry which is preliminary data.</text>
</comment>
<dbReference type="PROSITE" id="PS51417">
    <property type="entry name" value="ARF"/>
    <property type="match status" value="1"/>
</dbReference>
<dbReference type="EMBL" id="CAXDID020000186">
    <property type="protein sequence ID" value="CAL6050850.1"/>
    <property type="molecule type" value="Genomic_DNA"/>
</dbReference>
<dbReference type="EMBL" id="CATOUU010000764">
    <property type="protein sequence ID" value="CAI9946682.1"/>
    <property type="molecule type" value="Genomic_DNA"/>
</dbReference>
<dbReference type="Proteomes" id="UP001642409">
    <property type="component" value="Unassembled WGS sequence"/>
</dbReference>
<dbReference type="GO" id="GO:0005525">
    <property type="term" value="F:GTP binding"/>
    <property type="evidence" value="ECO:0007669"/>
    <property type="project" value="InterPro"/>
</dbReference>
<dbReference type="SMART" id="SM00174">
    <property type="entry name" value="RHO"/>
    <property type="match status" value="1"/>
</dbReference>
<evidence type="ECO:0000313" key="2">
    <source>
        <dbReference type="EMBL" id="CAI9946682.1"/>
    </source>
</evidence>
<proteinExistence type="predicted"/>
<dbReference type="EMBL" id="CAXDID020000034">
    <property type="protein sequence ID" value="CAL5996064.1"/>
    <property type="molecule type" value="Genomic_DNA"/>
</dbReference>
<dbReference type="PANTHER" id="PTHR47978">
    <property type="match status" value="1"/>
</dbReference>